<organism evidence="1 2">
    <name type="scientific">Grifola frondosa</name>
    <name type="common">Maitake</name>
    <name type="synonym">Polyporus frondosus</name>
    <dbReference type="NCBI Taxonomy" id="5627"/>
    <lineage>
        <taxon>Eukaryota</taxon>
        <taxon>Fungi</taxon>
        <taxon>Dikarya</taxon>
        <taxon>Basidiomycota</taxon>
        <taxon>Agaricomycotina</taxon>
        <taxon>Agaricomycetes</taxon>
        <taxon>Polyporales</taxon>
        <taxon>Grifolaceae</taxon>
        <taxon>Grifola</taxon>
    </lineage>
</organism>
<gene>
    <name evidence="1" type="ORF">A0H81_11616</name>
</gene>
<keyword evidence="2" id="KW-1185">Reference proteome</keyword>
<dbReference type="AlphaFoldDB" id="A0A1C7LW26"/>
<evidence type="ECO:0000313" key="2">
    <source>
        <dbReference type="Proteomes" id="UP000092993"/>
    </source>
</evidence>
<sequence length="317" mass="33722">MLNNILSSLAAARSCSLLTCIPHPSPFGYPVFLALPAALHPFAATIAARNPGMCYTAAAAARLFLFRVISPLSPTSPHTSSPCPCLSLSLPNLHSRHSPTPVATVATFQDTPSSHHSPKTPPFPIPYPANAASHPPQGSRCASHQLINLRLSAPYAIDPHYHSQRPYLLSHRLPVFRPPTYLSPAIPILPPIPSWPLPSSFPVICLSRPLLFSLGDQPHAHANPAPATFLSLIPRPPAPSSVLPLHPNPAPRATHPADALLLACSSSDLSPTCSSPTSVPAPHRMVSPLLLSEPRSHILHTGSDLRKFHAATPPAFS</sequence>
<accession>A0A1C7LW26</accession>
<protein>
    <submittedName>
        <fullName evidence="1">Uncharacterized protein</fullName>
    </submittedName>
</protein>
<dbReference type="EMBL" id="LUGG01000020">
    <property type="protein sequence ID" value="OBZ68426.1"/>
    <property type="molecule type" value="Genomic_DNA"/>
</dbReference>
<evidence type="ECO:0000313" key="1">
    <source>
        <dbReference type="EMBL" id="OBZ68426.1"/>
    </source>
</evidence>
<comment type="caution">
    <text evidence="1">The sequence shown here is derived from an EMBL/GenBank/DDBJ whole genome shotgun (WGS) entry which is preliminary data.</text>
</comment>
<name>A0A1C7LW26_GRIFR</name>
<reference evidence="1 2" key="1">
    <citation type="submission" date="2016-03" db="EMBL/GenBank/DDBJ databases">
        <title>Whole genome sequencing of Grifola frondosa 9006-11.</title>
        <authorList>
            <person name="Min B."/>
            <person name="Park H."/>
            <person name="Kim J.-G."/>
            <person name="Cho H."/>
            <person name="Oh Y.-L."/>
            <person name="Kong W.-S."/>
            <person name="Choi I.-G."/>
        </authorList>
    </citation>
    <scope>NUCLEOTIDE SEQUENCE [LARGE SCALE GENOMIC DNA]</scope>
    <source>
        <strain evidence="1 2">9006-11</strain>
    </source>
</reference>
<proteinExistence type="predicted"/>
<dbReference type="Proteomes" id="UP000092993">
    <property type="component" value="Unassembled WGS sequence"/>
</dbReference>